<keyword evidence="2" id="KW-1133">Transmembrane helix</keyword>
<sequence length="474" mass="51305">MQADTDSSAEQRGAMDDSAAAATGTAGADAARARASADPSAHTAQGTAEARAASLRRAKRQALACLLVAAAVFVIASLAPRSFATDALRALAEAALVGGLADWFAVSALFRRIPLPLLGRHTAIVPRNKDRIADNLARFVDEKFLDPAALVALIRRHQPADRLADWLSLPANAQRLADAALRVFGGLLDAVDDARIQALIRDAVHAAIRQVDLAGSTASILRGLTRDGRHQALLDQMLRQFARVLGRPDARAFIASMIVQWLRREHPLKEKVLPTEWLGEHGAALIANAVNGVLAQVAEDDTHALRRRFDVVVVRLIKRLRTDPSAAAQAERIKQYLIDDATLNAYVGDVWRRLRTWLADDLARPESALRARAVAASSWLGDALRNDPALRASLTEQLERAVQHIAPEFAAFLTRHISDTVRGWDSMEIARQVELNIGRDLQYIRINGTLVGACIGLLLFALSSLPALLTHGAG</sequence>
<evidence type="ECO:0000313" key="3">
    <source>
        <dbReference type="EMBL" id="SDV46119.1"/>
    </source>
</evidence>
<keyword evidence="2" id="KW-0472">Membrane</keyword>
<feature type="region of interest" description="Disordered" evidence="1">
    <location>
        <begin position="1"/>
        <end position="45"/>
    </location>
</feature>
<protein>
    <submittedName>
        <fullName evidence="3">Uncharacterized membrane-anchored protein YjiN, DUF445 family</fullName>
    </submittedName>
</protein>
<dbReference type="InterPro" id="IPR007383">
    <property type="entry name" value="DUF445"/>
</dbReference>
<dbReference type="EMBL" id="FNLO01000001">
    <property type="protein sequence ID" value="SDV46119.1"/>
    <property type="molecule type" value="Genomic_DNA"/>
</dbReference>
<keyword evidence="2" id="KW-0812">Transmembrane</keyword>
<feature type="transmembrane region" description="Helical" evidence="2">
    <location>
        <begin position="91"/>
        <end position="110"/>
    </location>
</feature>
<dbReference type="AlphaFoldDB" id="A0A1H2PIK5"/>
<organism evidence="3 4">
    <name type="scientific">Chitinasiproducens palmae</name>
    <dbReference type="NCBI Taxonomy" id="1770053"/>
    <lineage>
        <taxon>Bacteria</taxon>
        <taxon>Pseudomonadati</taxon>
        <taxon>Pseudomonadota</taxon>
        <taxon>Betaproteobacteria</taxon>
        <taxon>Burkholderiales</taxon>
        <taxon>Burkholderiaceae</taxon>
        <taxon>Chitinasiproducens</taxon>
    </lineage>
</organism>
<keyword evidence="4" id="KW-1185">Reference proteome</keyword>
<dbReference type="STRING" id="1770053.SAMN05216551_10194"/>
<accession>A0A1H2PIK5</accession>
<feature type="transmembrane region" description="Helical" evidence="2">
    <location>
        <begin position="449"/>
        <end position="469"/>
    </location>
</feature>
<proteinExistence type="predicted"/>
<feature type="compositionally biased region" description="Low complexity" evidence="1">
    <location>
        <begin position="16"/>
        <end position="41"/>
    </location>
</feature>
<feature type="transmembrane region" description="Helical" evidence="2">
    <location>
        <begin position="61"/>
        <end position="79"/>
    </location>
</feature>
<evidence type="ECO:0000256" key="2">
    <source>
        <dbReference type="SAM" id="Phobius"/>
    </source>
</evidence>
<dbReference type="Proteomes" id="UP000243719">
    <property type="component" value="Unassembled WGS sequence"/>
</dbReference>
<dbReference type="GO" id="GO:0005886">
    <property type="term" value="C:plasma membrane"/>
    <property type="evidence" value="ECO:0007669"/>
    <property type="project" value="TreeGrafter"/>
</dbReference>
<evidence type="ECO:0000313" key="4">
    <source>
        <dbReference type="Proteomes" id="UP000243719"/>
    </source>
</evidence>
<gene>
    <name evidence="3" type="ORF">SAMN05216551_10194</name>
</gene>
<reference evidence="4" key="1">
    <citation type="submission" date="2016-09" db="EMBL/GenBank/DDBJ databases">
        <authorList>
            <person name="Varghese N."/>
            <person name="Submissions S."/>
        </authorList>
    </citation>
    <scope>NUCLEOTIDE SEQUENCE [LARGE SCALE GENOMIC DNA]</scope>
    <source>
        <strain evidence="4">JS23</strain>
    </source>
</reference>
<dbReference type="PANTHER" id="PTHR38442:SF1">
    <property type="entry name" value="INNER MEMBRANE PROTEIN"/>
    <property type="match status" value="1"/>
</dbReference>
<dbReference type="PANTHER" id="PTHR38442">
    <property type="entry name" value="INNER MEMBRANE PROTEIN-RELATED"/>
    <property type="match status" value="1"/>
</dbReference>
<dbReference type="Pfam" id="PF04286">
    <property type="entry name" value="DUF445"/>
    <property type="match status" value="1"/>
</dbReference>
<evidence type="ECO:0000256" key="1">
    <source>
        <dbReference type="SAM" id="MobiDB-lite"/>
    </source>
</evidence>
<feature type="compositionally biased region" description="Polar residues" evidence="1">
    <location>
        <begin position="1"/>
        <end position="10"/>
    </location>
</feature>
<name>A0A1H2PIK5_9BURK</name>
<dbReference type="RefSeq" id="WP_235837727.1">
    <property type="nucleotide sequence ID" value="NZ_FNLO01000001.1"/>
</dbReference>